<evidence type="ECO:0000313" key="1">
    <source>
        <dbReference type="EMBL" id="KKK85810.1"/>
    </source>
</evidence>
<organism evidence="1">
    <name type="scientific">marine sediment metagenome</name>
    <dbReference type="NCBI Taxonomy" id="412755"/>
    <lineage>
        <taxon>unclassified sequences</taxon>
        <taxon>metagenomes</taxon>
        <taxon>ecological metagenomes</taxon>
    </lineage>
</organism>
<reference evidence="1" key="1">
    <citation type="journal article" date="2015" name="Nature">
        <title>Complex archaea that bridge the gap between prokaryotes and eukaryotes.</title>
        <authorList>
            <person name="Spang A."/>
            <person name="Saw J.H."/>
            <person name="Jorgensen S.L."/>
            <person name="Zaremba-Niedzwiedzka K."/>
            <person name="Martijn J."/>
            <person name="Lind A.E."/>
            <person name="van Eijk R."/>
            <person name="Schleper C."/>
            <person name="Guy L."/>
            <person name="Ettema T.J."/>
        </authorList>
    </citation>
    <scope>NUCLEOTIDE SEQUENCE</scope>
</reference>
<dbReference type="EMBL" id="LAZR01051134">
    <property type="protein sequence ID" value="KKK85810.1"/>
    <property type="molecule type" value="Genomic_DNA"/>
</dbReference>
<proteinExistence type="predicted"/>
<dbReference type="AlphaFoldDB" id="A0A0F8ZID8"/>
<name>A0A0F8ZID8_9ZZZZ</name>
<sequence>MTINWKGDAVVAKIRRAQITGVNTTMAAAVLHAKENHGPGAHGAGRFETQTASLERSVRIVEPAKRINRGAKGTWGSTDTIYARRIELGFQGKDSKGRVVDAPAFPFLIPAAQVEYPKLSGRIRAAL</sequence>
<protein>
    <submittedName>
        <fullName evidence="1">Uncharacterized protein</fullName>
    </submittedName>
</protein>
<accession>A0A0F8ZID8</accession>
<gene>
    <name evidence="1" type="ORF">LCGC14_2769520</name>
</gene>
<comment type="caution">
    <text evidence="1">The sequence shown here is derived from an EMBL/GenBank/DDBJ whole genome shotgun (WGS) entry which is preliminary data.</text>
</comment>